<evidence type="ECO:0000313" key="3">
    <source>
        <dbReference type="Proteomes" id="UP000252405"/>
    </source>
</evidence>
<evidence type="ECO:0000259" key="1">
    <source>
        <dbReference type="Pfam" id="PF13175"/>
    </source>
</evidence>
<dbReference type="RefSeq" id="WP_114479844.1">
    <property type="nucleotide sequence ID" value="NZ_QPII01000012.1"/>
</dbReference>
<dbReference type="InterPro" id="IPR027417">
    <property type="entry name" value="P-loop_NTPase"/>
</dbReference>
<organism evidence="2 3">
    <name type="scientific">Billgrantia montanilacus</name>
    <dbReference type="NCBI Taxonomy" id="2282305"/>
    <lineage>
        <taxon>Bacteria</taxon>
        <taxon>Pseudomonadati</taxon>
        <taxon>Pseudomonadota</taxon>
        <taxon>Gammaproteobacteria</taxon>
        <taxon>Oceanospirillales</taxon>
        <taxon>Halomonadaceae</taxon>
        <taxon>Billgrantia</taxon>
    </lineage>
</organism>
<reference evidence="2 3" key="1">
    <citation type="submission" date="2018-07" db="EMBL/GenBank/DDBJ databases">
        <title>Halomonas montanilacus sp. nov., isolated from Lake Pengyan on Tibetan Plateau.</title>
        <authorList>
            <person name="Lu H."/>
            <person name="Xing P."/>
            <person name="Wu Q."/>
        </authorList>
    </citation>
    <scope>NUCLEOTIDE SEQUENCE [LARGE SCALE GENOMIC DNA]</scope>
    <source>
        <strain evidence="2 3">PYC7W</strain>
    </source>
</reference>
<sequence>MGDNGVGKSSVLEALDSFFNDTEWTLNHNVLEKGFSEREPYICPVFLVEKRRVHKSSNLHKYLEVVSDIVWQIEAEDFISSHAAVAKLFCEHRDDLSKKHSSEDYFIVPIGIKKLSKTSQGFTLSVFESIEDFSARLNDEVGIDLDEYCQASFRFVKNGYNYIYLPSDIDFGQYTKIEGETVQALMGEKVEEVVRDFISDHQVREINQQLNSFMDSVSSRLENYEYKKPARKQNLFNQTHFASKVIEAYFSSKVLNLIAEGGVQTPIYDLSSGEKRRAIIDIAKAFLTGASEERRAQVILAVDEPEISLHTASCFPQFEKLRYIAENHVQVMLTTHWYGFMPIVSNGSATYISGGRNENYLLNLKRFRDDISKLRAKTKGSLPSNIELKGINDLVQSVISSVMGGEYKWIICEGVSDKIYLECFCGGGEKLVILPVSGAPMVKKFYTYIYLALLDERSDVKGRIYFLLDTDEEHEFYEARDKIPSIRIRRLLNDSEEGCTKLVSITNSKVSPPTEIEDSLDAEVFLLSMREVAREIGTPDFLDLIDGMSINDDSLPSGLAFDWRDSERKAVANFLKMPSVKVRLAEAYSRLHRDEKTPQWFREVKDFLLL</sequence>
<proteinExistence type="predicted"/>
<dbReference type="Pfam" id="PF13175">
    <property type="entry name" value="AAA_15"/>
    <property type="match status" value="1"/>
</dbReference>
<accession>A0A368TTQ1</accession>
<protein>
    <recommendedName>
        <fullName evidence="1">Endonuclease GajA/Old nuclease/RecF-like AAA domain-containing protein</fullName>
    </recommendedName>
</protein>
<name>A0A368TTQ1_9GAMM</name>
<dbReference type="InterPro" id="IPR051396">
    <property type="entry name" value="Bact_Antivir_Def_Nuclease"/>
</dbReference>
<keyword evidence="3" id="KW-1185">Reference proteome</keyword>
<dbReference type="InterPro" id="IPR041685">
    <property type="entry name" value="AAA_GajA/Old/RecF-like"/>
</dbReference>
<gene>
    <name evidence="2" type="ORF">DU505_15240</name>
</gene>
<dbReference type="SUPFAM" id="SSF52540">
    <property type="entry name" value="P-loop containing nucleoside triphosphate hydrolases"/>
    <property type="match status" value="1"/>
</dbReference>
<dbReference type="AlphaFoldDB" id="A0A368TTQ1"/>
<dbReference type="Proteomes" id="UP000252405">
    <property type="component" value="Unassembled WGS sequence"/>
</dbReference>
<comment type="caution">
    <text evidence="2">The sequence shown here is derived from an EMBL/GenBank/DDBJ whole genome shotgun (WGS) entry which is preliminary data.</text>
</comment>
<dbReference type="PANTHER" id="PTHR43581:SF4">
    <property type="entry name" value="ATP_GTP PHOSPHATASE"/>
    <property type="match status" value="1"/>
</dbReference>
<dbReference type="Gene3D" id="3.40.50.300">
    <property type="entry name" value="P-loop containing nucleotide triphosphate hydrolases"/>
    <property type="match status" value="1"/>
</dbReference>
<dbReference type="EMBL" id="QPII01000012">
    <property type="protein sequence ID" value="RCV87998.1"/>
    <property type="molecule type" value="Genomic_DNA"/>
</dbReference>
<dbReference type="PANTHER" id="PTHR43581">
    <property type="entry name" value="ATP/GTP PHOSPHATASE"/>
    <property type="match status" value="1"/>
</dbReference>
<evidence type="ECO:0000313" key="2">
    <source>
        <dbReference type="EMBL" id="RCV87998.1"/>
    </source>
</evidence>
<feature type="domain" description="Endonuclease GajA/Old nuclease/RecF-like AAA" evidence="1">
    <location>
        <begin position="2"/>
        <end position="336"/>
    </location>
</feature>
<dbReference type="OrthoDB" id="3322489at2"/>